<feature type="domain" description="Zn(2)-C6 fungal-type" evidence="6">
    <location>
        <begin position="115"/>
        <end position="144"/>
    </location>
</feature>
<dbReference type="Proteomes" id="UP000006039">
    <property type="component" value="Unassembled WGS sequence"/>
</dbReference>
<evidence type="ECO:0000256" key="5">
    <source>
        <dbReference type="SAM" id="MobiDB-lite"/>
    </source>
</evidence>
<protein>
    <recommendedName>
        <fullName evidence="6">Zn(2)-C6 fungal-type domain-containing protein</fullName>
    </recommendedName>
</protein>
<evidence type="ECO:0000259" key="6">
    <source>
        <dbReference type="PROSITE" id="PS50048"/>
    </source>
</evidence>
<dbReference type="Gene3D" id="4.10.240.10">
    <property type="entry name" value="Zn(2)-C6 fungal-type DNA-binding domain"/>
    <property type="match status" value="1"/>
</dbReference>
<dbReference type="GO" id="GO:0000978">
    <property type="term" value="F:RNA polymerase II cis-regulatory region sequence-specific DNA binding"/>
    <property type="evidence" value="ECO:0007669"/>
    <property type="project" value="TreeGrafter"/>
</dbReference>
<proteinExistence type="predicted"/>
<dbReference type="PANTHER" id="PTHR31069">
    <property type="entry name" value="OLEATE-ACTIVATED TRANSCRIPTION FACTOR 1-RELATED"/>
    <property type="match status" value="1"/>
</dbReference>
<reference evidence="7" key="2">
    <citation type="submission" date="2010-07" db="EMBL/GenBank/DDBJ databases">
        <authorList>
            <consortium name="The Broad Institute Genome Sequencing Platform"/>
            <consortium name="Broad Institute Genome Sequencing Center for Infectious Disease"/>
            <person name="Ma L.-J."/>
            <person name="Dead R."/>
            <person name="Young S."/>
            <person name="Zeng Q."/>
            <person name="Koehrsen M."/>
            <person name="Alvarado L."/>
            <person name="Berlin A."/>
            <person name="Chapman S.B."/>
            <person name="Chen Z."/>
            <person name="Freedman E."/>
            <person name="Gellesch M."/>
            <person name="Goldberg J."/>
            <person name="Griggs A."/>
            <person name="Gujja S."/>
            <person name="Heilman E.R."/>
            <person name="Heiman D."/>
            <person name="Hepburn T."/>
            <person name="Howarth C."/>
            <person name="Jen D."/>
            <person name="Larson L."/>
            <person name="Mehta T."/>
            <person name="Neiman D."/>
            <person name="Pearson M."/>
            <person name="Roberts A."/>
            <person name="Saif S."/>
            <person name="Shea T."/>
            <person name="Shenoy N."/>
            <person name="Sisk P."/>
            <person name="Stolte C."/>
            <person name="Sykes S."/>
            <person name="Walk T."/>
            <person name="White J."/>
            <person name="Yandava C."/>
            <person name="Haas B."/>
            <person name="Nusbaum C."/>
            <person name="Birren B."/>
        </authorList>
    </citation>
    <scope>NUCLEOTIDE SEQUENCE</scope>
    <source>
        <strain evidence="7">R3-111a-1</strain>
    </source>
</reference>
<evidence type="ECO:0000313" key="8">
    <source>
        <dbReference type="EnsemblFungi" id="EJT76888"/>
    </source>
</evidence>
<dbReference type="EMBL" id="GL385397">
    <property type="protein sequence ID" value="EJT76888.1"/>
    <property type="molecule type" value="Genomic_DNA"/>
</dbReference>
<dbReference type="PANTHER" id="PTHR31069:SF12">
    <property type="entry name" value="TRANSCRIPTION FACTOR DOMAIN-CONTAINING PROTEIN"/>
    <property type="match status" value="1"/>
</dbReference>
<dbReference type="HOGENOM" id="CLU_1594645_0_0_1"/>
<dbReference type="InterPro" id="IPR001138">
    <property type="entry name" value="Zn2Cys6_DnaBD"/>
</dbReference>
<keyword evidence="9" id="KW-1185">Reference proteome</keyword>
<organism evidence="7">
    <name type="scientific">Gaeumannomyces tritici (strain R3-111a-1)</name>
    <name type="common">Wheat and barley take-all root rot fungus</name>
    <name type="synonym">Gaeumannomyces graminis var. tritici</name>
    <dbReference type="NCBI Taxonomy" id="644352"/>
    <lineage>
        <taxon>Eukaryota</taxon>
        <taxon>Fungi</taxon>
        <taxon>Dikarya</taxon>
        <taxon>Ascomycota</taxon>
        <taxon>Pezizomycotina</taxon>
        <taxon>Sordariomycetes</taxon>
        <taxon>Sordariomycetidae</taxon>
        <taxon>Magnaporthales</taxon>
        <taxon>Magnaporthaceae</taxon>
        <taxon>Gaeumannomyces</taxon>
    </lineage>
</organism>
<evidence type="ECO:0000313" key="9">
    <source>
        <dbReference type="Proteomes" id="UP000006039"/>
    </source>
</evidence>
<feature type="region of interest" description="Disordered" evidence="5">
    <location>
        <begin position="63"/>
        <end position="112"/>
    </location>
</feature>
<dbReference type="PROSITE" id="PS50048">
    <property type="entry name" value="ZN2_CY6_FUNGAL_2"/>
    <property type="match status" value="1"/>
</dbReference>
<keyword evidence="2" id="KW-0238">DNA-binding</keyword>
<dbReference type="Pfam" id="PF00172">
    <property type="entry name" value="Zn_clus"/>
    <property type="match status" value="1"/>
</dbReference>
<dbReference type="InterPro" id="IPR050675">
    <property type="entry name" value="OAF3"/>
</dbReference>
<dbReference type="VEuPathDB" id="FungiDB:GGTG_06802"/>
<gene>
    <name evidence="8" type="primary">20347260</name>
    <name evidence="7" type="ORF">GGTG_06802</name>
</gene>
<evidence type="ECO:0000313" key="7">
    <source>
        <dbReference type="EMBL" id="EJT76888.1"/>
    </source>
</evidence>
<dbReference type="InterPro" id="IPR036864">
    <property type="entry name" value="Zn2-C6_fun-type_DNA-bd_sf"/>
</dbReference>
<evidence type="ECO:0000256" key="4">
    <source>
        <dbReference type="ARBA" id="ARBA00023242"/>
    </source>
</evidence>
<dbReference type="GO" id="GO:0005634">
    <property type="term" value="C:nucleus"/>
    <property type="evidence" value="ECO:0007669"/>
    <property type="project" value="TreeGrafter"/>
</dbReference>
<dbReference type="GO" id="GO:0000981">
    <property type="term" value="F:DNA-binding transcription factor activity, RNA polymerase II-specific"/>
    <property type="evidence" value="ECO:0007669"/>
    <property type="project" value="InterPro"/>
</dbReference>
<evidence type="ECO:0000256" key="1">
    <source>
        <dbReference type="ARBA" id="ARBA00023015"/>
    </source>
</evidence>
<dbReference type="CDD" id="cd00067">
    <property type="entry name" value="GAL4"/>
    <property type="match status" value="1"/>
</dbReference>
<evidence type="ECO:0000256" key="2">
    <source>
        <dbReference type="ARBA" id="ARBA00023125"/>
    </source>
</evidence>
<reference evidence="8" key="4">
    <citation type="journal article" date="2015" name="G3 (Bethesda)">
        <title>Genome sequences of three phytopathogenic species of the Magnaporthaceae family of fungi.</title>
        <authorList>
            <person name="Okagaki L.H."/>
            <person name="Nunes C.C."/>
            <person name="Sailsbery J."/>
            <person name="Clay B."/>
            <person name="Brown D."/>
            <person name="John T."/>
            <person name="Oh Y."/>
            <person name="Young N."/>
            <person name="Fitzgerald M."/>
            <person name="Haas B.J."/>
            <person name="Zeng Q."/>
            <person name="Young S."/>
            <person name="Adiconis X."/>
            <person name="Fan L."/>
            <person name="Levin J.Z."/>
            <person name="Mitchell T.K."/>
            <person name="Okubara P.A."/>
            <person name="Farman M.L."/>
            <person name="Kohn L.M."/>
            <person name="Birren B."/>
            <person name="Ma L.-J."/>
            <person name="Dean R.A."/>
        </authorList>
    </citation>
    <scope>NUCLEOTIDE SEQUENCE</scope>
    <source>
        <strain evidence="8">R3-111a-1</strain>
    </source>
</reference>
<dbReference type="SUPFAM" id="SSF57701">
    <property type="entry name" value="Zn2/Cys6 DNA-binding domain"/>
    <property type="match status" value="1"/>
</dbReference>
<keyword evidence="3" id="KW-0804">Transcription</keyword>
<dbReference type="PROSITE" id="PS00463">
    <property type="entry name" value="ZN2_CY6_FUNGAL_1"/>
    <property type="match status" value="1"/>
</dbReference>
<reference evidence="7" key="3">
    <citation type="submission" date="2010-09" db="EMBL/GenBank/DDBJ databases">
        <title>Annotation of Gaeumannomyces graminis var. tritici R3-111a-1.</title>
        <authorList>
            <consortium name="The Broad Institute Genome Sequencing Platform"/>
            <person name="Ma L.-J."/>
            <person name="Dead R."/>
            <person name="Young S.K."/>
            <person name="Zeng Q."/>
            <person name="Gargeya S."/>
            <person name="Fitzgerald M."/>
            <person name="Haas B."/>
            <person name="Abouelleil A."/>
            <person name="Alvarado L."/>
            <person name="Arachchi H.M."/>
            <person name="Berlin A."/>
            <person name="Brown A."/>
            <person name="Chapman S.B."/>
            <person name="Chen Z."/>
            <person name="Dunbar C."/>
            <person name="Freedman E."/>
            <person name="Gearin G."/>
            <person name="Gellesch M."/>
            <person name="Goldberg J."/>
            <person name="Griggs A."/>
            <person name="Gujja S."/>
            <person name="Heiman D."/>
            <person name="Howarth C."/>
            <person name="Larson L."/>
            <person name="Lui A."/>
            <person name="MacDonald P.J.P."/>
            <person name="Mehta T."/>
            <person name="Montmayeur A."/>
            <person name="Murphy C."/>
            <person name="Neiman D."/>
            <person name="Pearson M."/>
            <person name="Priest M."/>
            <person name="Roberts A."/>
            <person name="Saif S."/>
            <person name="Shea T."/>
            <person name="Shenoy N."/>
            <person name="Sisk P."/>
            <person name="Stolte C."/>
            <person name="Sykes S."/>
            <person name="Yandava C."/>
            <person name="Wortman J."/>
            <person name="Nusbaum C."/>
            <person name="Birren B."/>
        </authorList>
    </citation>
    <scope>NUCLEOTIDE SEQUENCE</scope>
    <source>
        <strain evidence="7">R3-111a-1</strain>
    </source>
</reference>
<dbReference type="GeneID" id="20347260"/>
<name>J3NZV5_GAET3</name>
<dbReference type="RefSeq" id="XP_009222888.1">
    <property type="nucleotide sequence ID" value="XM_009224624.1"/>
</dbReference>
<dbReference type="SMART" id="SM00066">
    <property type="entry name" value="GAL4"/>
    <property type="match status" value="1"/>
</dbReference>
<dbReference type="AlphaFoldDB" id="J3NZV5"/>
<evidence type="ECO:0000256" key="3">
    <source>
        <dbReference type="ARBA" id="ARBA00023163"/>
    </source>
</evidence>
<reference evidence="9" key="1">
    <citation type="submission" date="2010-07" db="EMBL/GenBank/DDBJ databases">
        <title>The genome sequence of Gaeumannomyces graminis var. tritici strain R3-111a-1.</title>
        <authorList>
            <consortium name="The Broad Institute Genome Sequencing Platform"/>
            <person name="Ma L.-J."/>
            <person name="Dead R."/>
            <person name="Young S."/>
            <person name="Zeng Q."/>
            <person name="Koehrsen M."/>
            <person name="Alvarado L."/>
            <person name="Berlin A."/>
            <person name="Chapman S.B."/>
            <person name="Chen Z."/>
            <person name="Freedman E."/>
            <person name="Gellesch M."/>
            <person name="Goldberg J."/>
            <person name="Griggs A."/>
            <person name="Gujja S."/>
            <person name="Heilman E.R."/>
            <person name="Heiman D."/>
            <person name="Hepburn T."/>
            <person name="Howarth C."/>
            <person name="Jen D."/>
            <person name="Larson L."/>
            <person name="Mehta T."/>
            <person name="Neiman D."/>
            <person name="Pearson M."/>
            <person name="Roberts A."/>
            <person name="Saif S."/>
            <person name="Shea T."/>
            <person name="Shenoy N."/>
            <person name="Sisk P."/>
            <person name="Stolte C."/>
            <person name="Sykes S."/>
            <person name="Walk T."/>
            <person name="White J."/>
            <person name="Yandava C."/>
            <person name="Haas B."/>
            <person name="Nusbaum C."/>
            <person name="Birren B."/>
        </authorList>
    </citation>
    <scope>NUCLEOTIDE SEQUENCE [LARGE SCALE GENOMIC DNA]</scope>
    <source>
        <strain evidence="9">R3-111a-1</strain>
    </source>
</reference>
<keyword evidence="1" id="KW-0805">Transcription regulation</keyword>
<accession>J3NZV5</accession>
<reference evidence="8" key="5">
    <citation type="submission" date="2018-04" db="UniProtKB">
        <authorList>
            <consortium name="EnsemblFungi"/>
        </authorList>
    </citation>
    <scope>IDENTIFICATION</scope>
    <source>
        <strain evidence="8">R3-111a-1</strain>
    </source>
</reference>
<sequence>MDATCVDPKLYLVVPSSSRGNLTPRKPDGDTIFPSRATQVELFQHKIIQPDEEPTYNSFEPLYEDIMRDRTPPANDQPSPEDIALSTEGAGQPGSPNNQLGPAGKRPKRNRRRTVCMACRKSKQKCDLGIPCGKCLRGGHHCVYEQRSTVEGEPQRVAAVRHGANVQ</sequence>
<dbReference type="GO" id="GO:0045944">
    <property type="term" value="P:positive regulation of transcription by RNA polymerase II"/>
    <property type="evidence" value="ECO:0007669"/>
    <property type="project" value="TreeGrafter"/>
</dbReference>
<keyword evidence="4" id="KW-0539">Nucleus</keyword>
<dbReference type="GO" id="GO:0008270">
    <property type="term" value="F:zinc ion binding"/>
    <property type="evidence" value="ECO:0007669"/>
    <property type="project" value="InterPro"/>
</dbReference>
<dbReference type="OrthoDB" id="4216928at2759"/>
<dbReference type="EnsemblFungi" id="EJT76888">
    <property type="protein sequence ID" value="EJT76888"/>
    <property type="gene ID" value="GGTG_06802"/>
</dbReference>